<feature type="region of interest" description="Disordered" evidence="1">
    <location>
        <begin position="229"/>
        <end position="258"/>
    </location>
</feature>
<dbReference type="Proteomes" id="UP000054217">
    <property type="component" value="Unassembled WGS sequence"/>
</dbReference>
<evidence type="ECO:0008006" key="4">
    <source>
        <dbReference type="Google" id="ProtNLM"/>
    </source>
</evidence>
<dbReference type="EMBL" id="KN831946">
    <property type="protein sequence ID" value="KIO13526.1"/>
    <property type="molecule type" value="Genomic_DNA"/>
</dbReference>
<evidence type="ECO:0000313" key="2">
    <source>
        <dbReference type="EMBL" id="KIO13526.1"/>
    </source>
</evidence>
<dbReference type="OrthoDB" id="3366352at2759"/>
<accession>A0A0C3PW39</accession>
<name>A0A0C3PW39_PISTI</name>
<reference evidence="2 3" key="1">
    <citation type="submission" date="2014-04" db="EMBL/GenBank/DDBJ databases">
        <authorList>
            <consortium name="DOE Joint Genome Institute"/>
            <person name="Kuo A."/>
            <person name="Kohler A."/>
            <person name="Costa M.D."/>
            <person name="Nagy L.G."/>
            <person name="Floudas D."/>
            <person name="Copeland A."/>
            <person name="Barry K.W."/>
            <person name="Cichocki N."/>
            <person name="Veneault-Fourrey C."/>
            <person name="LaButti K."/>
            <person name="Lindquist E.A."/>
            <person name="Lipzen A."/>
            <person name="Lundell T."/>
            <person name="Morin E."/>
            <person name="Murat C."/>
            <person name="Sun H."/>
            <person name="Tunlid A."/>
            <person name="Henrissat B."/>
            <person name="Grigoriev I.V."/>
            <person name="Hibbett D.S."/>
            <person name="Martin F."/>
            <person name="Nordberg H.P."/>
            <person name="Cantor M.N."/>
            <person name="Hua S.X."/>
        </authorList>
    </citation>
    <scope>NUCLEOTIDE SEQUENCE [LARGE SCALE GENOMIC DNA]</scope>
    <source>
        <strain evidence="2 3">Marx 270</strain>
    </source>
</reference>
<dbReference type="AlphaFoldDB" id="A0A0C3PW39"/>
<proteinExistence type="predicted"/>
<dbReference type="InParanoid" id="A0A0C3PW39"/>
<dbReference type="HOGENOM" id="CLU_068729_0_0_1"/>
<evidence type="ECO:0000313" key="3">
    <source>
        <dbReference type="Proteomes" id="UP000054217"/>
    </source>
</evidence>
<sequence length="278" mass="30985">MAHKPIFSPRPFPPPALADVPLEYIIDQLHTLAPRYWNRPETADCILIVPTRNHLPPPASPSATSNTTPHLTLHLHIDYLSAKSSLLKGLFSGVSPLERSQSMQSSYVLHGSSSPVPSEKPVPRLLDSRSSHPVLLLPVPDPRSIHLLIHWIYFGKTDHIEACLKGGTVNWEGLARNAEYLELSTDIKVFLGRWYSNWLLPARDQLERCRHRPEDDSDDDSDIALGYGENEVEETSDDVACSGSNSRTPDVTAAERGRSRIVRPLTRLPENLKVYAAA</sequence>
<evidence type="ECO:0000256" key="1">
    <source>
        <dbReference type="SAM" id="MobiDB-lite"/>
    </source>
</evidence>
<organism evidence="2 3">
    <name type="scientific">Pisolithus tinctorius Marx 270</name>
    <dbReference type="NCBI Taxonomy" id="870435"/>
    <lineage>
        <taxon>Eukaryota</taxon>
        <taxon>Fungi</taxon>
        <taxon>Dikarya</taxon>
        <taxon>Basidiomycota</taxon>
        <taxon>Agaricomycotina</taxon>
        <taxon>Agaricomycetes</taxon>
        <taxon>Agaricomycetidae</taxon>
        <taxon>Boletales</taxon>
        <taxon>Sclerodermatineae</taxon>
        <taxon>Pisolithaceae</taxon>
        <taxon>Pisolithus</taxon>
    </lineage>
</organism>
<keyword evidence="3" id="KW-1185">Reference proteome</keyword>
<gene>
    <name evidence="2" type="ORF">M404DRAFT_993080</name>
</gene>
<protein>
    <recommendedName>
        <fullName evidence="4">BTB domain-containing protein</fullName>
    </recommendedName>
</protein>
<reference evidence="3" key="2">
    <citation type="submission" date="2015-01" db="EMBL/GenBank/DDBJ databases">
        <title>Evolutionary Origins and Diversification of the Mycorrhizal Mutualists.</title>
        <authorList>
            <consortium name="DOE Joint Genome Institute"/>
            <consortium name="Mycorrhizal Genomics Consortium"/>
            <person name="Kohler A."/>
            <person name="Kuo A."/>
            <person name="Nagy L.G."/>
            <person name="Floudas D."/>
            <person name="Copeland A."/>
            <person name="Barry K.W."/>
            <person name="Cichocki N."/>
            <person name="Veneault-Fourrey C."/>
            <person name="LaButti K."/>
            <person name="Lindquist E.A."/>
            <person name="Lipzen A."/>
            <person name="Lundell T."/>
            <person name="Morin E."/>
            <person name="Murat C."/>
            <person name="Riley R."/>
            <person name="Ohm R."/>
            <person name="Sun H."/>
            <person name="Tunlid A."/>
            <person name="Henrissat B."/>
            <person name="Grigoriev I.V."/>
            <person name="Hibbett D.S."/>
            <person name="Martin F."/>
        </authorList>
    </citation>
    <scope>NUCLEOTIDE SEQUENCE [LARGE SCALE GENOMIC DNA]</scope>
    <source>
        <strain evidence="3">Marx 270</strain>
    </source>
</reference>